<evidence type="ECO:0000313" key="7">
    <source>
        <dbReference type="Proteomes" id="UP000294947"/>
    </source>
</evidence>
<dbReference type="InterPro" id="IPR026856">
    <property type="entry name" value="Sialidase_fam"/>
</dbReference>
<dbReference type="Proteomes" id="UP000294947">
    <property type="component" value="Unassembled WGS sequence"/>
</dbReference>
<comment type="similarity">
    <text evidence="2">Belongs to the glycosyl hydrolase 33 family.</text>
</comment>
<sequence length="414" mass="43482">MGTKAASAVLATAVLGSACATAPEPAAPAAAPSGPVFAQSSGGGRALAGTEVYKKGEGGYHCFRIPAVVRTKDRSTLLAFAEGRRKDCADTGDIDVVLKRSTDDGKTWGDIELVADGGGDTRGNPVPIVDGESGRISLLTTHNPGSECKSGAKCTRTPFLQHSADPKGTKWTAPEPQPQLTKSEWNTWYATGPGHGLQLTQGEHRNRMLVGITFGGSGGRKGAGLIYSDDGGTSWKLGAVDDRTGKKINPQELNLLETTDGAVYAAARNQDNNGTETSTGNRADATSTDAGATFEQEFAVVPELKGPVVQGSVVRLRAKTAGDPNDLILFSGPYNEDPKMAHRRHTLRIRTSADEGATWQEVGTVVDATWAAYSDLVNLGGGRAGVLYEAGPQESNDAHASIRYARFEEGDLDR</sequence>
<dbReference type="PANTHER" id="PTHR10628">
    <property type="entry name" value="SIALIDASE"/>
    <property type="match status" value="1"/>
</dbReference>
<evidence type="ECO:0000256" key="2">
    <source>
        <dbReference type="ARBA" id="ARBA00009348"/>
    </source>
</evidence>
<evidence type="ECO:0000256" key="4">
    <source>
        <dbReference type="SAM" id="SignalP"/>
    </source>
</evidence>
<dbReference type="AlphaFoldDB" id="A0A4R4ZCM5"/>
<name>A0A4R4ZCM5_9PSEU</name>
<dbReference type="OrthoDB" id="7294637at2"/>
<evidence type="ECO:0000256" key="1">
    <source>
        <dbReference type="ARBA" id="ARBA00000427"/>
    </source>
</evidence>
<dbReference type="EMBL" id="SMKW01000002">
    <property type="protein sequence ID" value="TDD56168.1"/>
    <property type="molecule type" value="Genomic_DNA"/>
</dbReference>
<dbReference type="GO" id="GO:0004308">
    <property type="term" value="F:exo-alpha-sialidase activity"/>
    <property type="evidence" value="ECO:0007669"/>
    <property type="project" value="UniProtKB-EC"/>
</dbReference>
<feature type="chain" id="PRO_5020992769" description="exo-alpha-sialidase" evidence="4">
    <location>
        <begin position="23"/>
        <end position="414"/>
    </location>
</feature>
<dbReference type="EC" id="3.2.1.18" evidence="3"/>
<keyword evidence="4" id="KW-0732">Signal</keyword>
<feature type="domain" description="Sialidase" evidence="5">
    <location>
        <begin position="76"/>
        <end position="383"/>
    </location>
</feature>
<dbReference type="Gene3D" id="2.120.10.10">
    <property type="match status" value="1"/>
</dbReference>
<protein>
    <recommendedName>
        <fullName evidence="3">exo-alpha-sialidase</fullName>
        <ecNumber evidence="3">3.2.1.18</ecNumber>
    </recommendedName>
</protein>
<dbReference type="PROSITE" id="PS51257">
    <property type="entry name" value="PROKAR_LIPOPROTEIN"/>
    <property type="match status" value="1"/>
</dbReference>
<reference evidence="6 7" key="1">
    <citation type="submission" date="2019-03" db="EMBL/GenBank/DDBJ databases">
        <title>Draft genome sequences of novel Actinobacteria.</title>
        <authorList>
            <person name="Sahin N."/>
            <person name="Ay H."/>
            <person name="Saygin H."/>
        </authorList>
    </citation>
    <scope>NUCLEOTIDE SEQUENCE [LARGE SCALE GENOMIC DNA]</scope>
    <source>
        <strain evidence="6 7">7K502</strain>
    </source>
</reference>
<dbReference type="CDD" id="cd15482">
    <property type="entry name" value="Sialidase_non-viral"/>
    <property type="match status" value="1"/>
</dbReference>
<dbReference type="SUPFAM" id="SSF50939">
    <property type="entry name" value="Sialidases"/>
    <property type="match status" value="1"/>
</dbReference>
<dbReference type="GO" id="GO:0009313">
    <property type="term" value="P:oligosaccharide catabolic process"/>
    <property type="evidence" value="ECO:0007669"/>
    <property type="project" value="TreeGrafter"/>
</dbReference>
<dbReference type="GO" id="GO:0016020">
    <property type="term" value="C:membrane"/>
    <property type="evidence" value="ECO:0007669"/>
    <property type="project" value="TreeGrafter"/>
</dbReference>
<keyword evidence="7" id="KW-1185">Reference proteome</keyword>
<accession>A0A4R4ZCM5</accession>
<evidence type="ECO:0000313" key="6">
    <source>
        <dbReference type="EMBL" id="TDD56168.1"/>
    </source>
</evidence>
<dbReference type="GO" id="GO:0006689">
    <property type="term" value="P:ganglioside catabolic process"/>
    <property type="evidence" value="ECO:0007669"/>
    <property type="project" value="TreeGrafter"/>
</dbReference>
<evidence type="ECO:0000256" key="3">
    <source>
        <dbReference type="ARBA" id="ARBA00012733"/>
    </source>
</evidence>
<dbReference type="InterPro" id="IPR011040">
    <property type="entry name" value="Sialidase"/>
</dbReference>
<feature type="signal peptide" evidence="4">
    <location>
        <begin position="1"/>
        <end position="22"/>
    </location>
</feature>
<comment type="catalytic activity">
    <reaction evidence="1">
        <text>Hydrolysis of alpha-(2-&gt;3)-, alpha-(2-&gt;6)-, alpha-(2-&gt;8)- glycosidic linkages of terminal sialic acid residues in oligosaccharides, glycoproteins, glycolipids, colominic acid and synthetic substrates.</text>
        <dbReference type="EC" id="3.2.1.18"/>
    </reaction>
</comment>
<comment type="caution">
    <text evidence="6">The sequence shown here is derived from an EMBL/GenBank/DDBJ whole genome shotgun (WGS) entry which is preliminary data.</text>
</comment>
<organism evidence="6 7">
    <name type="scientific">Saccharopolyspora elongata</name>
    <dbReference type="NCBI Taxonomy" id="2530387"/>
    <lineage>
        <taxon>Bacteria</taxon>
        <taxon>Bacillati</taxon>
        <taxon>Actinomycetota</taxon>
        <taxon>Actinomycetes</taxon>
        <taxon>Pseudonocardiales</taxon>
        <taxon>Pseudonocardiaceae</taxon>
        <taxon>Saccharopolyspora</taxon>
    </lineage>
</organism>
<dbReference type="PANTHER" id="PTHR10628:SF30">
    <property type="entry name" value="EXO-ALPHA-SIALIDASE"/>
    <property type="match status" value="1"/>
</dbReference>
<dbReference type="GO" id="GO:0005737">
    <property type="term" value="C:cytoplasm"/>
    <property type="evidence" value="ECO:0007669"/>
    <property type="project" value="TreeGrafter"/>
</dbReference>
<proteinExistence type="inferred from homology"/>
<dbReference type="Pfam" id="PF13088">
    <property type="entry name" value="BNR_2"/>
    <property type="match status" value="1"/>
</dbReference>
<evidence type="ECO:0000259" key="5">
    <source>
        <dbReference type="Pfam" id="PF13088"/>
    </source>
</evidence>
<gene>
    <name evidence="6" type="ORF">E1288_02830</name>
</gene>
<dbReference type="InterPro" id="IPR036278">
    <property type="entry name" value="Sialidase_sf"/>
</dbReference>